<protein>
    <recommendedName>
        <fullName evidence="2">DNA topoisomerase (ATP-hydrolyzing)</fullName>
        <ecNumber evidence="2">5.6.2.2</ecNumber>
    </recommendedName>
</protein>
<proteinExistence type="predicted"/>
<evidence type="ECO:0000256" key="6">
    <source>
        <dbReference type="ARBA" id="ARBA00023136"/>
    </source>
</evidence>
<comment type="catalytic activity">
    <reaction evidence="1 8">
        <text>ATP-dependent breakage, passage and rejoining of double-stranded DNA.</text>
        <dbReference type="EC" id="5.6.2.2"/>
    </reaction>
</comment>
<dbReference type="Pfam" id="PF03989">
    <property type="entry name" value="DNA_gyraseA_C"/>
    <property type="match status" value="3"/>
</dbReference>
<dbReference type="NCBIfam" id="TIGR01061">
    <property type="entry name" value="parC_Gpos"/>
    <property type="match status" value="1"/>
</dbReference>
<dbReference type="Gene3D" id="3.90.199.10">
    <property type="entry name" value="Topoisomerase II, domain 5"/>
    <property type="match status" value="1"/>
</dbReference>
<dbReference type="KEGG" id="uue:UUR10_0514"/>
<dbReference type="PROSITE" id="PS52040">
    <property type="entry name" value="TOPO_IIA"/>
    <property type="match status" value="1"/>
</dbReference>
<dbReference type="GO" id="GO:0005524">
    <property type="term" value="F:ATP binding"/>
    <property type="evidence" value="ECO:0007669"/>
    <property type="project" value="InterPro"/>
</dbReference>
<feature type="coiled-coil region" evidence="9">
    <location>
        <begin position="436"/>
        <end position="470"/>
    </location>
</feature>
<dbReference type="eggNOG" id="COG0188">
    <property type="taxonomic scope" value="Bacteria"/>
</dbReference>
<dbReference type="NCBIfam" id="NF004044">
    <property type="entry name" value="PRK05561.1"/>
    <property type="match status" value="1"/>
</dbReference>
<evidence type="ECO:0000256" key="2">
    <source>
        <dbReference type="ARBA" id="ARBA00012895"/>
    </source>
</evidence>
<evidence type="ECO:0000313" key="11">
    <source>
        <dbReference type="EMBL" id="ACI59891.1"/>
    </source>
</evidence>
<evidence type="ECO:0000256" key="8">
    <source>
        <dbReference type="PROSITE-ProRule" id="PRU01384"/>
    </source>
</evidence>
<keyword evidence="4 8" id="KW-0799">Topoisomerase</keyword>
<dbReference type="GO" id="GO:0034335">
    <property type="term" value="F:DNA negative supercoiling activity"/>
    <property type="evidence" value="ECO:0007669"/>
    <property type="project" value="UniProtKB-ARBA"/>
</dbReference>
<dbReference type="InterPro" id="IPR002205">
    <property type="entry name" value="Topo_IIA_dom_A"/>
</dbReference>
<organism evidence="11 12">
    <name type="scientific">Ureaplasma urealyticum serovar 10 (strain ATCC 33699 / Western)</name>
    <dbReference type="NCBI Taxonomy" id="565575"/>
    <lineage>
        <taxon>Bacteria</taxon>
        <taxon>Bacillati</taxon>
        <taxon>Mycoplasmatota</taxon>
        <taxon>Mycoplasmoidales</taxon>
        <taxon>Mycoplasmoidaceae</taxon>
        <taxon>Ureaplasma</taxon>
    </lineage>
</organism>
<dbReference type="STRING" id="565575.UUR10_0514"/>
<feature type="domain" description="Topo IIA-type catalytic" evidence="10">
    <location>
        <begin position="34"/>
        <end position="500"/>
    </location>
</feature>
<evidence type="ECO:0000259" key="10">
    <source>
        <dbReference type="PROSITE" id="PS52040"/>
    </source>
</evidence>
<dbReference type="InterPro" id="IPR013760">
    <property type="entry name" value="Topo_IIA-like_dom_sf"/>
</dbReference>
<keyword evidence="3" id="KW-1003">Cell membrane</keyword>
<reference evidence="11 12" key="1">
    <citation type="submission" date="2008-10" db="EMBL/GenBank/DDBJ databases">
        <title>Genome sequence of Ureaplasma urealyticum serovar 10 ATCC-33699.</title>
        <authorList>
            <person name="Shrivastava S."/>
            <person name="Methe B.A."/>
            <person name="Glass J."/>
            <person name="White K."/>
            <person name="Duffy L.B."/>
        </authorList>
    </citation>
    <scope>NUCLEOTIDE SEQUENCE [LARGE SCALE GENOMIC DNA]</scope>
    <source>
        <strain evidence="12">ATCC 33699 / Western</strain>
    </source>
</reference>
<gene>
    <name evidence="11" type="ordered locus">UUR10_0514</name>
</gene>
<dbReference type="InterPro" id="IPR013758">
    <property type="entry name" value="Topo_IIA_A/C_ab"/>
</dbReference>
<dbReference type="InterPro" id="IPR013757">
    <property type="entry name" value="Topo_IIA_A_a_sf"/>
</dbReference>
<evidence type="ECO:0000256" key="1">
    <source>
        <dbReference type="ARBA" id="ARBA00000185"/>
    </source>
</evidence>
<dbReference type="CDD" id="cd00187">
    <property type="entry name" value="TOP4c"/>
    <property type="match status" value="1"/>
</dbReference>
<evidence type="ECO:0000256" key="4">
    <source>
        <dbReference type="ARBA" id="ARBA00023029"/>
    </source>
</evidence>
<evidence type="ECO:0000256" key="9">
    <source>
        <dbReference type="SAM" id="Coils"/>
    </source>
</evidence>
<dbReference type="Gene3D" id="3.30.1360.40">
    <property type="match status" value="1"/>
</dbReference>
<dbReference type="GO" id="GO:0005737">
    <property type="term" value="C:cytoplasm"/>
    <property type="evidence" value="ECO:0007669"/>
    <property type="project" value="TreeGrafter"/>
</dbReference>
<evidence type="ECO:0000256" key="3">
    <source>
        <dbReference type="ARBA" id="ARBA00022475"/>
    </source>
</evidence>
<dbReference type="GO" id="GO:0009330">
    <property type="term" value="C:DNA topoisomerase type II (double strand cut, ATP-hydrolyzing) complex"/>
    <property type="evidence" value="ECO:0007669"/>
    <property type="project" value="TreeGrafter"/>
</dbReference>
<dbReference type="OrthoDB" id="9806486at2"/>
<dbReference type="Gene3D" id="2.120.10.90">
    <property type="entry name" value="DNA gyrase/topoisomerase IV, subunit A, C-terminal"/>
    <property type="match status" value="1"/>
</dbReference>
<dbReference type="GO" id="GO:0006265">
    <property type="term" value="P:DNA topological change"/>
    <property type="evidence" value="ECO:0007669"/>
    <property type="project" value="UniProtKB-UniRule"/>
</dbReference>
<dbReference type="HOGENOM" id="CLU_002977_6_1_14"/>
<accession>B5ZBW2</accession>
<dbReference type="SUPFAM" id="SSF101904">
    <property type="entry name" value="GyrA/ParC C-terminal domain-like"/>
    <property type="match status" value="1"/>
</dbReference>
<dbReference type="InterPro" id="IPR006691">
    <property type="entry name" value="GyrA/parC_rep"/>
</dbReference>
<keyword evidence="5 8" id="KW-0238">DNA-binding</keyword>
<sequence length="855" mass="97619">MSVNQQKIINTPLDNIVGESYAKYAKYIIQDRALPDIRDGLKPVQRRILYAMSELGIFHDKPYKKSARTVGEVIGKYHPHGDSSIYEAMVRMSQDWKNNLCLLDIHGNKGSIDGDNAAAMRYTETRLSKIASVMLTNLKKDVVKFSPNFDDSEKEPSILPSLFPNLLINGATGIASGYATSIPPHNPNEVFDALIYRIDHPDCSIEKLIKICPAPDFPTGGEIHDLNGCANAHKTGEGKFVIRASIEFKTSEAKINQIIINSIPYETNKALIIKEIEDIIYNKEVAGLIEVRDESDAKGVSIIIDTKKDVNLENVKNYLYKKTSLEISYNTKFIAIVHRTPTLVSLSTYLDAQINHSLDVINKVDLYDLNKVLLRIEIVEGLIKCVDLIDEIIKIIRASDSRQDAKNALIQTFAFTNNQAEAIIMMRLHNLTRTDIFDLRNEWESLQQQAKILKERIKSLQVRKNYLKQKMIEFKKEFGYQRKTKLFDEFIKAEVNEDQMIEKQSLNLVISRDGYIKIVSKKSFESSKYDELGLKTNDLLFYHNVINSHDRILIITSKAKLINLIAHKISCMRWKDVGEHLNNYAKFDANEKVVAVYVCNEQFKVDEHQLVLGSKLNLIKRIELNELDLNKNSKQISIMKLNENDGLISANLIKKDHNQFVVAISKLGLVLMFLVHEINCLNRLAKGIKIMKLKPNDEISSILIVPNNGYSIQLFLDQGNKCFSISELKLSKRAMTPSPLYLPTKKAQSVLAAFLVGNENVFYLLDEQQKINPYYLPNPKPIKLNSKINKYENDLIITDVVKDSFLSDSVISDFKKISMYANEFDSELLKTNENQEQDDLQLELMRKKKMINDNK</sequence>
<dbReference type="EMBL" id="CP001184">
    <property type="protein sequence ID" value="ACI59891.1"/>
    <property type="molecule type" value="Genomic_DNA"/>
</dbReference>
<evidence type="ECO:0000256" key="7">
    <source>
        <dbReference type="ARBA" id="ARBA00023235"/>
    </source>
</evidence>
<dbReference type="InterPro" id="IPR005741">
    <property type="entry name" value="TopoIV_A_Gpos"/>
</dbReference>
<dbReference type="Proteomes" id="UP000002018">
    <property type="component" value="Chromosome"/>
</dbReference>
<dbReference type="GO" id="GO:0005694">
    <property type="term" value="C:chromosome"/>
    <property type="evidence" value="ECO:0007669"/>
    <property type="project" value="InterPro"/>
</dbReference>
<evidence type="ECO:0000313" key="12">
    <source>
        <dbReference type="Proteomes" id="UP000002018"/>
    </source>
</evidence>
<dbReference type="InterPro" id="IPR050220">
    <property type="entry name" value="Type_II_DNA_Topoisomerases"/>
</dbReference>
<keyword evidence="6" id="KW-0472">Membrane</keyword>
<dbReference type="AlphaFoldDB" id="B5ZBW2"/>
<dbReference type="EC" id="5.6.2.2" evidence="2"/>
<dbReference type="SUPFAM" id="SSF56719">
    <property type="entry name" value="Type II DNA topoisomerase"/>
    <property type="match status" value="1"/>
</dbReference>
<name>B5ZBW2_UREU1</name>
<dbReference type="SMART" id="SM00434">
    <property type="entry name" value="TOP4c"/>
    <property type="match status" value="1"/>
</dbReference>
<dbReference type="PANTHER" id="PTHR43493:SF9">
    <property type="entry name" value="DNA TOPOISOMERASE 4 SUBUNIT A"/>
    <property type="match status" value="1"/>
</dbReference>
<dbReference type="InterPro" id="IPR035516">
    <property type="entry name" value="Gyrase/topoIV_suA_C"/>
</dbReference>
<keyword evidence="9" id="KW-0175">Coiled coil</keyword>
<dbReference type="GO" id="GO:0003677">
    <property type="term" value="F:DNA binding"/>
    <property type="evidence" value="ECO:0007669"/>
    <property type="project" value="UniProtKB-UniRule"/>
</dbReference>
<dbReference type="Pfam" id="PF00521">
    <property type="entry name" value="DNA_topoisoIV"/>
    <property type="match status" value="1"/>
</dbReference>
<feature type="active site" description="O-(5'-phospho-DNA)-tyrosine intermediate" evidence="8">
    <location>
        <position position="122"/>
    </location>
</feature>
<dbReference type="RefSeq" id="WP_012560223.1">
    <property type="nucleotide sequence ID" value="NC_011374.1"/>
</dbReference>
<evidence type="ECO:0000256" key="5">
    <source>
        <dbReference type="ARBA" id="ARBA00023125"/>
    </source>
</evidence>
<dbReference type="PANTHER" id="PTHR43493">
    <property type="entry name" value="DNA GYRASE/TOPOISOMERASE SUBUNIT A"/>
    <property type="match status" value="1"/>
</dbReference>
<dbReference type="Gene3D" id="1.10.268.10">
    <property type="entry name" value="Topoisomerase, domain 3"/>
    <property type="match status" value="1"/>
</dbReference>
<keyword evidence="7 8" id="KW-0413">Isomerase</keyword>